<accession>A0A512NDN6</accession>
<keyword evidence="1" id="KW-0812">Transmembrane</keyword>
<dbReference type="EMBL" id="BKAJ01000074">
    <property type="protein sequence ID" value="GEP57057.1"/>
    <property type="molecule type" value="Genomic_DNA"/>
</dbReference>
<gene>
    <name evidence="3" type="ORF">RSO01_42230</name>
</gene>
<evidence type="ECO:0000313" key="3">
    <source>
        <dbReference type="EMBL" id="GEP57057.1"/>
    </source>
</evidence>
<keyword evidence="4" id="KW-1185">Reference proteome</keyword>
<comment type="caution">
    <text evidence="3">The sequence shown here is derived from an EMBL/GenBank/DDBJ whole genome shotgun (WGS) entry which is preliminary data.</text>
</comment>
<evidence type="ECO:0000256" key="1">
    <source>
        <dbReference type="SAM" id="Phobius"/>
    </source>
</evidence>
<dbReference type="Pfam" id="PF14258">
    <property type="entry name" value="DUF4350"/>
    <property type="match status" value="1"/>
</dbReference>
<organism evidence="3 4">
    <name type="scientific">Reyranella soli</name>
    <dbReference type="NCBI Taxonomy" id="1230389"/>
    <lineage>
        <taxon>Bacteria</taxon>
        <taxon>Pseudomonadati</taxon>
        <taxon>Pseudomonadota</taxon>
        <taxon>Alphaproteobacteria</taxon>
        <taxon>Hyphomicrobiales</taxon>
        <taxon>Reyranellaceae</taxon>
        <taxon>Reyranella</taxon>
    </lineage>
</organism>
<keyword evidence="1" id="KW-1133">Transmembrane helix</keyword>
<keyword evidence="1" id="KW-0472">Membrane</keyword>
<feature type="transmembrane region" description="Helical" evidence="1">
    <location>
        <begin position="12"/>
        <end position="33"/>
    </location>
</feature>
<feature type="domain" description="DUF4350" evidence="2">
    <location>
        <begin position="48"/>
        <end position="226"/>
    </location>
</feature>
<sequence>MSTRGLQPFSQRTLLALIAVGALGFVVMAYLMIAGEDTRGWQASPTTTSRSAVGYRAFTELLRRFDIEPVAPSETRLVRESLRIVLAPQTAQEVREILQATAPPVLIVLPKWRTRAPPLSDRVSDAQLRNIEGVQALARAIADDAVITRPDAVGAWRMEGVHGTPTLTRAQLVRSAKLCPVVSSAEGMLVARLCARPQVTVLADPDLLANYGLWRGDNAVLAMSLVARLRAGDGPVVALEAVSDRPSRDIWQLAVSPPFALVTFSALVAIGIALWAAATRFGPPADEPLPPPAGVFALIDVAARLLRDRSDGGRLLKRYADLVVLDLGRRLKAPAQLQGPAEIGRWLDGTPAAKGAAQGAAKSAPAYQELVRAIETIAPGDKAATVAAAARLHRWREELLNGR</sequence>
<dbReference type="InterPro" id="IPR025646">
    <property type="entry name" value="DUF4350"/>
</dbReference>
<dbReference type="RefSeq" id="WP_147151433.1">
    <property type="nucleotide sequence ID" value="NZ_BKAJ01000074.1"/>
</dbReference>
<proteinExistence type="predicted"/>
<evidence type="ECO:0000313" key="4">
    <source>
        <dbReference type="Proteomes" id="UP000321058"/>
    </source>
</evidence>
<protein>
    <recommendedName>
        <fullName evidence="2">DUF4350 domain-containing protein</fullName>
    </recommendedName>
</protein>
<dbReference type="OrthoDB" id="7198805at2"/>
<name>A0A512NDN6_9HYPH</name>
<evidence type="ECO:0000259" key="2">
    <source>
        <dbReference type="Pfam" id="PF14258"/>
    </source>
</evidence>
<dbReference type="Proteomes" id="UP000321058">
    <property type="component" value="Unassembled WGS sequence"/>
</dbReference>
<dbReference type="AlphaFoldDB" id="A0A512NDN6"/>
<reference evidence="3 4" key="1">
    <citation type="submission" date="2019-07" db="EMBL/GenBank/DDBJ databases">
        <title>Whole genome shotgun sequence of Reyranella soli NBRC 108950.</title>
        <authorList>
            <person name="Hosoyama A."/>
            <person name="Uohara A."/>
            <person name="Ohji S."/>
            <person name="Ichikawa N."/>
        </authorList>
    </citation>
    <scope>NUCLEOTIDE SEQUENCE [LARGE SCALE GENOMIC DNA]</scope>
    <source>
        <strain evidence="3 4">NBRC 108950</strain>
    </source>
</reference>